<feature type="compositionally biased region" description="Basic and acidic residues" evidence="1">
    <location>
        <begin position="763"/>
        <end position="773"/>
    </location>
</feature>
<accession>A0A4R2JPY4</accession>
<proteinExistence type="predicted"/>
<dbReference type="InterPro" id="IPR049052">
    <property type="entry name" value="nSTAND1"/>
</dbReference>
<evidence type="ECO:0000313" key="3">
    <source>
        <dbReference type="EMBL" id="TCO60842.1"/>
    </source>
</evidence>
<feature type="compositionally biased region" description="Basic residues" evidence="1">
    <location>
        <begin position="725"/>
        <end position="754"/>
    </location>
</feature>
<organism evidence="3 4">
    <name type="scientific">Actinocrispum wychmicini</name>
    <dbReference type="NCBI Taxonomy" id="1213861"/>
    <lineage>
        <taxon>Bacteria</taxon>
        <taxon>Bacillati</taxon>
        <taxon>Actinomycetota</taxon>
        <taxon>Actinomycetes</taxon>
        <taxon>Pseudonocardiales</taxon>
        <taxon>Pseudonocardiaceae</taxon>
        <taxon>Actinocrispum</taxon>
    </lineage>
</organism>
<name>A0A4R2JPY4_9PSEU</name>
<reference evidence="3 4" key="1">
    <citation type="submission" date="2019-03" db="EMBL/GenBank/DDBJ databases">
        <title>Genomic Encyclopedia of Type Strains, Phase IV (KMG-IV): sequencing the most valuable type-strain genomes for metagenomic binning, comparative biology and taxonomic classification.</title>
        <authorList>
            <person name="Goeker M."/>
        </authorList>
    </citation>
    <scope>NUCLEOTIDE SEQUENCE [LARGE SCALE GENOMIC DNA]</scope>
    <source>
        <strain evidence="3 4">DSM 45934</strain>
    </source>
</reference>
<dbReference type="Proteomes" id="UP000295680">
    <property type="component" value="Unassembled WGS sequence"/>
</dbReference>
<feature type="compositionally biased region" description="Basic and acidic residues" evidence="1">
    <location>
        <begin position="639"/>
        <end position="651"/>
    </location>
</feature>
<comment type="caution">
    <text evidence="3">The sequence shown here is derived from an EMBL/GenBank/DDBJ whole genome shotgun (WGS) entry which is preliminary data.</text>
</comment>
<dbReference type="AlphaFoldDB" id="A0A4R2JPY4"/>
<feature type="region of interest" description="Disordered" evidence="1">
    <location>
        <begin position="623"/>
        <end position="796"/>
    </location>
</feature>
<sequence>MTDDNPVNAHLNAYASGSAQVFQAARDQFVVDRDLHIYLHNGVRVTRRTVSAPADVECPYPGLAAFESEQAKWFFGRDRLVAELVGKVGHQLDEPGMQAVIAPSGAGKSSLLRAGLIPAVAQGALPVRGSAQWPQVYLTPTARPMPALANSLAALTRLPPEHVWRVLHARPAAAGALVATEMRRQSAAVPLVIVDQFEELFTMCANPAERVAFVDALTSLSPRGTTGPPAALVVFGIRADFYAAGFDLPSVRAALQDVPVLVPEMSESELRDAIVCPAQLEHLDFADDLVELLLRDLGTGCATDGYPAHRLPMLAYALRATWQTRHGHTLTVAGYRATGGIAGAIATAAQRTFTRLSSTEQDIARRMFLRLVRIGDEDVRRLLPTDELLAAFPGKQAHPVLAAFTANRLLTQRENTVEISHEALLRAWPTLRKWLDEDRAGNLVRQDIEDAATGWIRDKRSNSVLYRGNRLTAARDWAAQPNHGLSHTGHAFLAASVRQFKRGKRIRRATIALLVVLTVVASVVAGYALDKRDEAEFNEMVAASAELMKIDSTLAAQMYVAARHYGHSVHLDSALVTSQNAPLATVLFTNYGNNEQLGFSALAHSPTTDLVAATDTTTKLYLWSGPPGPPTVVPLGGQARREPGVLAERRPACRRPRRRDVPGMGHHEPGDSDTGREAGARGAGRPGGHGVRRAGTLSRHRRAGRQRPLVGLGRPGRTEPDQRRAGRCAGRHPHHGHQPGRRSPGVRRRRHRAPLGRVGSATRHPDRAAEAAGRRTRARPGVQPGRPGTRGRHHGR</sequence>
<evidence type="ECO:0000256" key="1">
    <source>
        <dbReference type="SAM" id="MobiDB-lite"/>
    </source>
</evidence>
<evidence type="ECO:0000259" key="2">
    <source>
        <dbReference type="Pfam" id="PF20703"/>
    </source>
</evidence>
<gene>
    <name evidence="3" type="ORF">EV192_103423</name>
</gene>
<feature type="domain" description="Novel STAND NTPase 1" evidence="2">
    <location>
        <begin position="59"/>
        <end position="462"/>
    </location>
</feature>
<feature type="compositionally biased region" description="Basic and acidic residues" evidence="1">
    <location>
        <begin position="659"/>
        <end position="679"/>
    </location>
</feature>
<dbReference type="EMBL" id="SLWS01000003">
    <property type="protein sequence ID" value="TCO60842.1"/>
    <property type="molecule type" value="Genomic_DNA"/>
</dbReference>
<protein>
    <recommendedName>
        <fullName evidence="2">Novel STAND NTPase 1 domain-containing protein</fullName>
    </recommendedName>
</protein>
<dbReference type="Pfam" id="PF20703">
    <property type="entry name" value="nSTAND1"/>
    <property type="match status" value="1"/>
</dbReference>
<evidence type="ECO:0000313" key="4">
    <source>
        <dbReference type="Proteomes" id="UP000295680"/>
    </source>
</evidence>
<keyword evidence="4" id="KW-1185">Reference proteome</keyword>